<reference evidence="3" key="1">
    <citation type="submission" date="2024-03" db="EMBL/GenBank/DDBJ databases">
        <title>WGS assembly of Saponaria officinalis var. Norfolk2.</title>
        <authorList>
            <person name="Jenkins J."/>
            <person name="Shu S."/>
            <person name="Grimwood J."/>
            <person name="Barry K."/>
            <person name="Goodstein D."/>
            <person name="Schmutz J."/>
            <person name="Leebens-Mack J."/>
            <person name="Osbourn A."/>
        </authorList>
    </citation>
    <scope>NUCLEOTIDE SEQUENCE [LARGE SCALE GENOMIC DNA]</scope>
    <source>
        <strain evidence="3">JIC</strain>
    </source>
</reference>
<dbReference type="InterPro" id="IPR002213">
    <property type="entry name" value="UDP_glucos_trans"/>
</dbReference>
<keyword evidence="4" id="KW-1185">Reference proteome</keyword>
<protein>
    <submittedName>
        <fullName evidence="3">Uncharacterized protein</fullName>
    </submittedName>
</protein>
<evidence type="ECO:0000313" key="3">
    <source>
        <dbReference type="EMBL" id="KAK9700066.1"/>
    </source>
</evidence>
<proteinExistence type="inferred from homology"/>
<comment type="caution">
    <text evidence="3">The sequence shown here is derived from an EMBL/GenBank/DDBJ whole genome shotgun (WGS) entry which is preliminary data.</text>
</comment>
<accession>A0AAW1JBB6</accession>
<dbReference type="FunFam" id="3.40.50.2000:FF:000120">
    <property type="entry name" value="UDP-glycosyltransferase 76C1"/>
    <property type="match status" value="1"/>
</dbReference>
<dbReference type="Gene3D" id="3.40.50.2000">
    <property type="entry name" value="Glycogen Phosphorylase B"/>
    <property type="match status" value="2"/>
</dbReference>
<dbReference type="Proteomes" id="UP001443914">
    <property type="component" value="Unassembled WGS sequence"/>
</dbReference>
<dbReference type="GO" id="GO:0080043">
    <property type="term" value="F:quercetin 3-O-glucosyltransferase activity"/>
    <property type="evidence" value="ECO:0007669"/>
    <property type="project" value="TreeGrafter"/>
</dbReference>
<dbReference type="Pfam" id="PF00201">
    <property type="entry name" value="UDPGT"/>
    <property type="match status" value="1"/>
</dbReference>
<dbReference type="AlphaFoldDB" id="A0AAW1JBB6"/>
<organism evidence="3 4">
    <name type="scientific">Saponaria officinalis</name>
    <name type="common">Common soapwort</name>
    <name type="synonym">Lychnis saponaria</name>
    <dbReference type="NCBI Taxonomy" id="3572"/>
    <lineage>
        <taxon>Eukaryota</taxon>
        <taxon>Viridiplantae</taxon>
        <taxon>Streptophyta</taxon>
        <taxon>Embryophyta</taxon>
        <taxon>Tracheophyta</taxon>
        <taxon>Spermatophyta</taxon>
        <taxon>Magnoliopsida</taxon>
        <taxon>eudicotyledons</taxon>
        <taxon>Gunneridae</taxon>
        <taxon>Pentapetalae</taxon>
        <taxon>Caryophyllales</taxon>
        <taxon>Caryophyllaceae</taxon>
        <taxon>Caryophylleae</taxon>
        <taxon>Saponaria</taxon>
    </lineage>
</organism>
<dbReference type="SUPFAM" id="SSF53756">
    <property type="entry name" value="UDP-Glycosyltransferase/glycogen phosphorylase"/>
    <property type="match status" value="1"/>
</dbReference>
<dbReference type="GO" id="GO:0016135">
    <property type="term" value="P:saponin biosynthetic process"/>
    <property type="evidence" value="ECO:0007669"/>
    <property type="project" value="UniProtKB-ARBA"/>
</dbReference>
<dbReference type="CDD" id="cd03784">
    <property type="entry name" value="GT1_Gtf-like"/>
    <property type="match status" value="1"/>
</dbReference>
<dbReference type="FunFam" id="3.40.50.2000:FF:000040">
    <property type="entry name" value="UDP-glycosyltransferase 76C1"/>
    <property type="match status" value="1"/>
</dbReference>
<evidence type="ECO:0000256" key="1">
    <source>
        <dbReference type="ARBA" id="ARBA00009995"/>
    </source>
</evidence>
<dbReference type="PANTHER" id="PTHR11926">
    <property type="entry name" value="GLUCOSYL/GLUCURONOSYL TRANSFERASES"/>
    <property type="match status" value="1"/>
</dbReference>
<sequence length="451" mass="50821">MKGEQNHLRKMKQRILLFPFPLQGHVTPMLNLANILHSKNFSITIIHTHYNSLNPTHFPNFTFHFLQDNIPNNSALTSNDLTTVFSALQVNCLKPFRECLSDILSAADTDKEHVACLISDPMWSFPGFVAQSFDLPRIVFRTGGMSAFVVYESIPLLRQKGYYPIQEAKRDEPVPELPPLKVRDLPAEVQHDILAITVKETKTSQAVICNTFEELEGSSIARARNILPDNIFPIGPIHKYSQTTAVSIWEPDQTSISWLNAQAPRTVLYVSFGSIAVISETEFLEMAWGLANSKQPFLWVVRPGLSQGLELDEMLPQGYVQMVGERGLIVKWAPQLEVLAHPAVGGFWTHCGWNSTVESICEGVPMLCLPFFADQAINARNICDCWKIGLLLQKRTREDIQKAITKLMVDEEGAEMRNRITDLKEKAKVCLMINGSSYESMEQLTNYLSSL</sequence>
<dbReference type="PANTHER" id="PTHR11926:SF1464">
    <property type="entry name" value="UDP-GLYCOSYLTRANSFERASE 76B1-LIKE"/>
    <property type="match status" value="1"/>
</dbReference>
<dbReference type="GO" id="GO:0016104">
    <property type="term" value="P:triterpenoid biosynthetic process"/>
    <property type="evidence" value="ECO:0007669"/>
    <property type="project" value="UniProtKB-ARBA"/>
</dbReference>
<evidence type="ECO:0000313" key="4">
    <source>
        <dbReference type="Proteomes" id="UP001443914"/>
    </source>
</evidence>
<dbReference type="GO" id="GO:0080044">
    <property type="term" value="F:quercetin 7-O-glucosyltransferase activity"/>
    <property type="evidence" value="ECO:0007669"/>
    <property type="project" value="TreeGrafter"/>
</dbReference>
<evidence type="ECO:0000256" key="2">
    <source>
        <dbReference type="ARBA" id="ARBA00022679"/>
    </source>
</evidence>
<dbReference type="EMBL" id="JBDFQZ010000008">
    <property type="protein sequence ID" value="KAK9700066.1"/>
    <property type="molecule type" value="Genomic_DNA"/>
</dbReference>
<gene>
    <name evidence="3" type="ORF">RND81_08G215200</name>
</gene>
<name>A0AAW1JBB6_SAPOF</name>
<comment type="similarity">
    <text evidence="1">Belongs to the UDP-glycosyltransferase family.</text>
</comment>
<keyword evidence="2" id="KW-0808">Transferase</keyword>